<dbReference type="EMBL" id="VYRZ01000001">
    <property type="protein sequence ID" value="KAA9089790.1"/>
    <property type="molecule type" value="Genomic_DNA"/>
</dbReference>
<keyword evidence="3" id="KW-1185">Reference proteome</keyword>
<keyword evidence="1" id="KW-1133">Transmembrane helix</keyword>
<dbReference type="RefSeq" id="WP_150418421.1">
    <property type="nucleotide sequence ID" value="NZ_VYRZ01000001.1"/>
</dbReference>
<comment type="caution">
    <text evidence="2">The sequence shown here is derived from an EMBL/GenBank/DDBJ whole genome shotgun (WGS) entry which is preliminary data.</text>
</comment>
<keyword evidence="1" id="KW-0472">Membrane</keyword>
<feature type="transmembrane region" description="Helical" evidence="1">
    <location>
        <begin position="35"/>
        <end position="52"/>
    </location>
</feature>
<keyword evidence="1" id="KW-0812">Transmembrane</keyword>
<evidence type="ECO:0000313" key="2">
    <source>
        <dbReference type="EMBL" id="KAA9089790.1"/>
    </source>
</evidence>
<accession>A0A5J5IZ43</accession>
<name>A0A5J5IZ43_9MICO</name>
<proteinExistence type="predicted"/>
<gene>
    <name evidence="2" type="ORF">F6B42_04855</name>
</gene>
<reference evidence="3" key="1">
    <citation type="submission" date="2019-09" db="EMBL/GenBank/DDBJ databases">
        <title>Mumia zhuanghuii sp. nov. isolated from the intestinal contents of plateau pika (Ochotona curzoniae) in the Qinghai-Tibet plateau of China.</title>
        <authorList>
            <person name="Tian Z."/>
        </authorList>
    </citation>
    <scope>NUCLEOTIDE SEQUENCE [LARGE SCALE GENOMIC DNA]</scope>
    <source>
        <strain evidence="3">DSM 25564</strain>
    </source>
</reference>
<dbReference type="Proteomes" id="UP000327039">
    <property type="component" value="Unassembled WGS sequence"/>
</dbReference>
<evidence type="ECO:0000313" key="3">
    <source>
        <dbReference type="Proteomes" id="UP000327039"/>
    </source>
</evidence>
<evidence type="ECO:0000256" key="1">
    <source>
        <dbReference type="SAM" id="Phobius"/>
    </source>
</evidence>
<dbReference type="AlphaFoldDB" id="A0A5J5IZ43"/>
<organism evidence="2 3">
    <name type="scientific">Microbacterium radiodurans</name>
    <dbReference type="NCBI Taxonomy" id="661398"/>
    <lineage>
        <taxon>Bacteria</taxon>
        <taxon>Bacillati</taxon>
        <taxon>Actinomycetota</taxon>
        <taxon>Actinomycetes</taxon>
        <taxon>Micrococcales</taxon>
        <taxon>Microbacteriaceae</taxon>
        <taxon>Microbacterium</taxon>
    </lineage>
</organism>
<feature type="transmembrane region" description="Helical" evidence="1">
    <location>
        <begin position="12"/>
        <end position="29"/>
    </location>
</feature>
<dbReference type="OrthoDB" id="5076084at2"/>
<sequence length="72" mass="7917">MARRGWQRGHTYWALGAVLVFAAGILLGLVMNNVWLGLVLAAAVSVGWLIAYESRRGRNEGVYDRDDDGAQL</sequence>
<protein>
    <submittedName>
        <fullName evidence="2">Uncharacterized protein</fullName>
    </submittedName>
</protein>